<dbReference type="AlphaFoldDB" id="A0AAV1VPC6"/>
<comment type="caution">
    <text evidence="1">The sequence shown here is derived from an EMBL/GenBank/DDBJ whole genome shotgun (WGS) entry which is preliminary data.</text>
</comment>
<proteinExistence type="predicted"/>
<evidence type="ECO:0000313" key="2">
    <source>
        <dbReference type="Proteomes" id="UP001162060"/>
    </source>
</evidence>
<gene>
    <name evidence="1" type="ORF">PM001_LOCUS33305</name>
</gene>
<sequence length="78" mass="8813">MNWAVPSMPTLPTGTRTDSYWQKGMCPITSKVVIQYGVDDTEVTKGELDPSPDYTIWKSYFDIKAYGIEVVTPVAKMY</sequence>
<dbReference type="EMBL" id="CAKLBY020000393">
    <property type="protein sequence ID" value="CAK7948155.1"/>
    <property type="molecule type" value="Genomic_DNA"/>
</dbReference>
<name>A0AAV1VPC6_9STRA</name>
<evidence type="ECO:0000313" key="1">
    <source>
        <dbReference type="EMBL" id="CAK7948155.1"/>
    </source>
</evidence>
<dbReference type="Proteomes" id="UP001162060">
    <property type="component" value="Unassembled WGS sequence"/>
</dbReference>
<protein>
    <submittedName>
        <fullName evidence="1">Uncharacterized protein</fullName>
    </submittedName>
</protein>
<reference evidence="1" key="1">
    <citation type="submission" date="2024-01" db="EMBL/GenBank/DDBJ databases">
        <authorList>
            <person name="Webb A."/>
        </authorList>
    </citation>
    <scope>NUCLEOTIDE SEQUENCE</scope>
    <source>
        <strain evidence="1">Pm1</strain>
    </source>
</reference>
<organism evidence="1 2">
    <name type="scientific">Peronospora matthiolae</name>
    <dbReference type="NCBI Taxonomy" id="2874970"/>
    <lineage>
        <taxon>Eukaryota</taxon>
        <taxon>Sar</taxon>
        <taxon>Stramenopiles</taxon>
        <taxon>Oomycota</taxon>
        <taxon>Peronosporomycetes</taxon>
        <taxon>Peronosporales</taxon>
        <taxon>Peronosporaceae</taxon>
        <taxon>Peronospora</taxon>
    </lineage>
</organism>
<accession>A0AAV1VPC6</accession>